<gene>
    <name evidence="4" type="ORF">SPSIL_005950</name>
</gene>
<name>A0ABZ3IGF5_9FIRM</name>
<evidence type="ECO:0000313" key="5">
    <source>
        <dbReference type="Proteomes" id="UP000216752"/>
    </source>
</evidence>
<dbReference type="InterPro" id="IPR029058">
    <property type="entry name" value="AB_hydrolase_fold"/>
</dbReference>
<dbReference type="PANTHER" id="PTHR43037:SF1">
    <property type="entry name" value="BLL1128 PROTEIN"/>
    <property type="match status" value="1"/>
</dbReference>
<keyword evidence="1 2" id="KW-0732">Signal</keyword>
<dbReference type="EMBL" id="CP155573">
    <property type="protein sequence ID" value="XFO64493.1"/>
    <property type="molecule type" value="Genomic_DNA"/>
</dbReference>
<dbReference type="Pfam" id="PF18435">
    <property type="entry name" value="EstA_Ig_like"/>
    <property type="match status" value="1"/>
</dbReference>
<evidence type="ECO:0000259" key="3">
    <source>
        <dbReference type="Pfam" id="PF18435"/>
    </source>
</evidence>
<feature type="chain" id="PRO_5047550824" description="Esterase Ig-like N-terminal domain-containing protein" evidence="2">
    <location>
        <begin position="17"/>
        <end position="438"/>
    </location>
</feature>
<dbReference type="SUPFAM" id="SSF53474">
    <property type="entry name" value="alpha/beta-Hydrolases"/>
    <property type="match status" value="1"/>
</dbReference>
<feature type="signal peptide" evidence="2">
    <location>
        <begin position="1"/>
        <end position="16"/>
    </location>
</feature>
<dbReference type="Proteomes" id="UP000216752">
    <property type="component" value="Chromosome"/>
</dbReference>
<dbReference type="InterPro" id="IPR000801">
    <property type="entry name" value="Esterase-like"/>
</dbReference>
<dbReference type="InterPro" id="IPR041172">
    <property type="entry name" value="EstA_Ig-like_N"/>
</dbReference>
<dbReference type="Pfam" id="PF00756">
    <property type="entry name" value="Esterase"/>
    <property type="match status" value="1"/>
</dbReference>
<dbReference type="PANTHER" id="PTHR43037">
    <property type="entry name" value="UNNAMED PRODUCT-RELATED"/>
    <property type="match status" value="1"/>
</dbReference>
<evidence type="ECO:0000256" key="2">
    <source>
        <dbReference type="SAM" id="SignalP"/>
    </source>
</evidence>
<dbReference type="InterPro" id="IPR050955">
    <property type="entry name" value="Plant_Biomass_Hydrol_Est"/>
</dbReference>
<dbReference type="Gene3D" id="2.60.40.2180">
    <property type="match status" value="1"/>
</dbReference>
<feature type="domain" description="Esterase Ig-like N-terminal" evidence="3">
    <location>
        <begin position="45"/>
        <end position="153"/>
    </location>
</feature>
<proteinExistence type="predicted"/>
<evidence type="ECO:0000256" key="1">
    <source>
        <dbReference type="ARBA" id="ARBA00022729"/>
    </source>
</evidence>
<protein>
    <recommendedName>
        <fullName evidence="3">Esterase Ig-like N-terminal domain-containing protein</fullName>
    </recommendedName>
</protein>
<accession>A0ABZ3IGF5</accession>
<dbReference type="Gene3D" id="3.40.50.1820">
    <property type="entry name" value="alpha/beta hydrolase"/>
    <property type="match status" value="1"/>
</dbReference>
<organism evidence="4 5">
    <name type="scientific">Sporomusa silvacetica DSM 10669</name>
    <dbReference type="NCBI Taxonomy" id="1123289"/>
    <lineage>
        <taxon>Bacteria</taxon>
        <taxon>Bacillati</taxon>
        <taxon>Bacillota</taxon>
        <taxon>Negativicutes</taxon>
        <taxon>Selenomonadales</taxon>
        <taxon>Sporomusaceae</taxon>
        <taxon>Sporomusa</taxon>
    </lineage>
</organism>
<evidence type="ECO:0000313" key="4">
    <source>
        <dbReference type="EMBL" id="XFO64493.1"/>
    </source>
</evidence>
<reference evidence="4" key="1">
    <citation type="submission" date="2024-05" db="EMBL/GenBank/DDBJ databases">
        <title>Isolation and characterization of Sporomusa carbonis sp. nov., a carboxydotrophic hydrogenogen in the genus of Sporomusa isolated from a charcoal burning pile.</title>
        <authorList>
            <person name="Boeer T."/>
            <person name="Rosenbaum F."/>
            <person name="Eysell L."/>
            <person name="Mueller V."/>
            <person name="Daniel R."/>
            <person name="Poehlein A."/>
        </authorList>
    </citation>
    <scope>NUCLEOTIDE SEQUENCE [LARGE SCALE GENOMIC DNA]</scope>
    <source>
        <strain evidence="4">DSM 10669</strain>
    </source>
</reference>
<keyword evidence="5" id="KW-1185">Reference proteome</keyword>
<sequence>MAFLMLVMTINSLTFAAEGIDVQITDALGDKPMTTENVKHKHIKSVTAITEVFGDGQKVTAVAVECDKEIDNSKLTESTFSVNGRTITKVYANTAAAKAALGVNGKYAIIELSTADEGALTFVPIFGETPKIAEAKVSVTQLGEIITTDGEKYTPDSNAVVNDQVINLVVDDFKQIEYKDPKTGKTLKYNLFVPNNYDKNKSYPMVLFIHDAGVTSTETKATLIQGLGAVIWATPSEQAKHECFVLAPQYASATVNDNSETTDDLDTTVSLINSLESQYKIDKNRLYTTGQSMGCMSSIALNIKYPNLFAASLLVAGQWDPTVVAPLVKDKLWIIVSEGDVKAFPGMNAITATLEKAGAKISRATWNGQLSAAEFASDVSKMIAEGKSIKYTVLKKGTVVPADQIDDGGNNHRYTWRIAYTIEGVRDWLFTQERSPKL</sequence>